<reference evidence="2 3" key="1">
    <citation type="submission" date="2024-06" db="EMBL/GenBank/DDBJ databases">
        <authorList>
            <person name="Tuo L."/>
        </authorList>
    </citation>
    <scope>NUCLEOTIDE SEQUENCE [LARGE SCALE GENOMIC DNA]</scope>
    <source>
        <strain evidence="2 3">ZMM04-5</strain>
    </source>
</reference>
<keyword evidence="3" id="KW-1185">Reference proteome</keyword>
<name>A0ABV3QXH2_9HYPH</name>
<dbReference type="EMBL" id="JBFOCI010000002">
    <property type="protein sequence ID" value="MEW9805510.1"/>
    <property type="molecule type" value="Genomic_DNA"/>
</dbReference>
<sequence length="154" mass="16092">MRLAILTTVLALSPVAASASGGISCSAEEGGVTFELGGGVARGMGAPLFSFQGTLEIAGTDVAADLGTTEFSREHVAQYWLDGEDLRLLVYRERDGDAPHGYVELTIRTKARPGDDGEGLYDGDYEAVLYDTSDAASAEGRTATFAGKVSCFAE</sequence>
<gene>
    <name evidence="2" type="ORF">ABUE31_05875</name>
</gene>
<dbReference type="RefSeq" id="WP_367722606.1">
    <property type="nucleotide sequence ID" value="NZ_JBFOCH010000001.1"/>
</dbReference>
<feature type="signal peptide" evidence="1">
    <location>
        <begin position="1"/>
        <end position="19"/>
    </location>
</feature>
<keyword evidence="1" id="KW-0732">Signal</keyword>
<evidence type="ECO:0000313" key="3">
    <source>
        <dbReference type="Proteomes" id="UP001556196"/>
    </source>
</evidence>
<dbReference type="PROSITE" id="PS51257">
    <property type="entry name" value="PROKAR_LIPOPROTEIN"/>
    <property type="match status" value="1"/>
</dbReference>
<evidence type="ECO:0000313" key="2">
    <source>
        <dbReference type="EMBL" id="MEW9805510.1"/>
    </source>
</evidence>
<evidence type="ECO:0000256" key="1">
    <source>
        <dbReference type="SAM" id="SignalP"/>
    </source>
</evidence>
<protein>
    <submittedName>
        <fullName evidence="2">Uncharacterized protein</fullName>
    </submittedName>
</protein>
<organism evidence="2 3">
    <name type="scientific">Mesorhizobium marinum</name>
    <dbReference type="NCBI Taxonomy" id="3228790"/>
    <lineage>
        <taxon>Bacteria</taxon>
        <taxon>Pseudomonadati</taxon>
        <taxon>Pseudomonadota</taxon>
        <taxon>Alphaproteobacteria</taxon>
        <taxon>Hyphomicrobiales</taxon>
        <taxon>Phyllobacteriaceae</taxon>
        <taxon>Mesorhizobium</taxon>
    </lineage>
</organism>
<proteinExistence type="predicted"/>
<dbReference type="Proteomes" id="UP001556196">
    <property type="component" value="Unassembled WGS sequence"/>
</dbReference>
<comment type="caution">
    <text evidence="2">The sequence shown here is derived from an EMBL/GenBank/DDBJ whole genome shotgun (WGS) entry which is preliminary data.</text>
</comment>
<accession>A0ABV3QXH2</accession>
<feature type="chain" id="PRO_5047419120" evidence="1">
    <location>
        <begin position="20"/>
        <end position="154"/>
    </location>
</feature>